<evidence type="ECO:0000256" key="4">
    <source>
        <dbReference type="ARBA" id="ARBA00022692"/>
    </source>
</evidence>
<proteinExistence type="predicted"/>
<dbReference type="GO" id="GO:0004984">
    <property type="term" value="F:olfactory receptor activity"/>
    <property type="evidence" value="ECO:0007669"/>
    <property type="project" value="InterPro"/>
</dbReference>
<reference evidence="11" key="1">
    <citation type="submission" date="2020-11" db="EMBL/GenBank/DDBJ databases">
        <authorList>
            <person name="Tran Van P."/>
        </authorList>
    </citation>
    <scope>NUCLEOTIDE SEQUENCE</scope>
</reference>
<dbReference type="GO" id="GO:0007165">
    <property type="term" value="P:signal transduction"/>
    <property type="evidence" value="ECO:0007669"/>
    <property type="project" value="UniProtKB-KW"/>
</dbReference>
<evidence type="ECO:0000313" key="11">
    <source>
        <dbReference type="EMBL" id="CAD7263208.1"/>
    </source>
</evidence>
<dbReference type="GO" id="GO:0005549">
    <property type="term" value="F:odorant binding"/>
    <property type="evidence" value="ECO:0007669"/>
    <property type="project" value="InterPro"/>
</dbReference>
<evidence type="ECO:0000256" key="2">
    <source>
        <dbReference type="ARBA" id="ARBA00022475"/>
    </source>
</evidence>
<keyword evidence="6 10" id="KW-1133">Transmembrane helix</keyword>
<organism evidence="11">
    <name type="scientific">Timema shepardi</name>
    <name type="common">Walking stick</name>
    <dbReference type="NCBI Taxonomy" id="629360"/>
    <lineage>
        <taxon>Eukaryota</taxon>
        <taxon>Metazoa</taxon>
        <taxon>Ecdysozoa</taxon>
        <taxon>Arthropoda</taxon>
        <taxon>Hexapoda</taxon>
        <taxon>Insecta</taxon>
        <taxon>Pterygota</taxon>
        <taxon>Neoptera</taxon>
        <taxon>Polyneoptera</taxon>
        <taxon>Phasmatodea</taxon>
        <taxon>Timematodea</taxon>
        <taxon>Timematoidea</taxon>
        <taxon>Timematidae</taxon>
        <taxon>Timema</taxon>
    </lineage>
</organism>
<dbReference type="PANTHER" id="PTHR21137">
    <property type="entry name" value="ODORANT RECEPTOR"/>
    <property type="match status" value="1"/>
</dbReference>
<feature type="transmembrane region" description="Helical" evidence="10">
    <location>
        <begin position="65"/>
        <end position="89"/>
    </location>
</feature>
<evidence type="ECO:0008006" key="12">
    <source>
        <dbReference type="Google" id="ProtNLM"/>
    </source>
</evidence>
<dbReference type="GO" id="GO:0005886">
    <property type="term" value="C:plasma membrane"/>
    <property type="evidence" value="ECO:0007669"/>
    <property type="project" value="UniProtKB-SubCell"/>
</dbReference>
<dbReference type="EMBL" id="OC003376">
    <property type="protein sequence ID" value="CAD7263208.1"/>
    <property type="molecule type" value="Genomic_DNA"/>
</dbReference>
<evidence type="ECO:0000256" key="1">
    <source>
        <dbReference type="ARBA" id="ARBA00004651"/>
    </source>
</evidence>
<keyword evidence="5" id="KW-0552">Olfaction</keyword>
<dbReference type="AlphaFoldDB" id="A0A7R9AZY5"/>
<dbReference type="Pfam" id="PF02949">
    <property type="entry name" value="7tm_6"/>
    <property type="match status" value="1"/>
</dbReference>
<keyword evidence="4 10" id="KW-0812">Transmembrane</keyword>
<name>A0A7R9AZY5_TIMSH</name>
<gene>
    <name evidence="11" type="ORF">TSIB3V08_LOCUS7295</name>
</gene>
<keyword evidence="3" id="KW-0716">Sensory transduction</keyword>
<dbReference type="PANTHER" id="PTHR21137:SF35">
    <property type="entry name" value="ODORANT RECEPTOR 19A-RELATED"/>
    <property type="match status" value="1"/>
</dbReference>
<evidence type="ECO:0000256" key="9">
    <source>
        <dbReference type="ARBA" id="ARBA00023224"/>
    </source>
</evidence>
<evidence type="ECO:0000256" key="8">
    <source>
        <dbReference type="ARBA" id="ARBA00023170"/>
    </source>
</evidence>
<keyword evidence="7 10" id="KW-0472">Membrane</keyword>
<keyword evidence="9" id="KW-0807">Transducer</keyword>
<sequence>MNRVSYFIIDFRTDRTSHSGMKDATPLKIMKEPKNLYMALNLKLMYIAGLWNYHEKEGKGGRSYIYRLYSSIMFFIYFFYILKLSYVFLELNLDKSIKNSGIILTHFPTMAILYSIFVFRDNYDEVIRRVKTHLEIDTIVDGRFTTKFAGKFHRRAEKITKLYCAFYAYVLTFWLSLPLTVEPPTVVTDQRNVTTVLKPLPLFIWTPLDRSRSLHYIVEYAVESLDCTISTYFIAVSDAFCIVLIYYSTAMFEILNLSLEGSVLQNVSDAGGDRSSDDTPRVDLMSVEHPEEGLNLLESQDVFWSVGDLRCSKPDDKVANLIDPNLENSYINTGRRARECTNNQTDRGNIVEKYVLDLVRYHQSLLMHVEELRDLFNPILFTQYLVTSVNLCLVGYELSKMDGINLKVVTTGGHLCCVLLRLGLFCFYGTELTFQSTQMSDSIYSSEWYSCSGSVKKNVQIVLMRAQSPVVLTAGRFGVLSLQTFTKLVQTAYSYFAVLRSLTET</sequence>
<keyword evidence="8" id="KW-0675">Receptor</keyword>
<evidence type="ECO:0000256" key="5">
    <source>
        <dbReference type="ARBA" id="ARBA00022725"/>
    </source>
</evidence>
<protein>
    <recommendedName>
        <fullName evidence="12">Odorant receptor</fullName>
    </recommendedName>
</protein>
<accession>A0A7R9AZY5</accession>
<keyword evidence="2" id="KW-1003">Cell membrane</keyword>
<dbReference type="InterPro" id="IPR004117">
    <property type="entry name" value="7tm6_olfct_rcpt"/>
</dbReference>
<comment type="subcellular location">
    <subcellularLocation>
        <location evidence="1">Cell membrane</location>
        <topology evidence="1">Multi-pass membrane protein</topology>
    </subcellularLocation>
</comment>
<evidence type="ECO:0000256" key="10">
    <source>
        <dbReference type="SAM" id="Phobius"/>
    </source>
</evidence>
<evidence type="ECO:0000256" key="7">
    <source>
        <dbReference type="ARBA" id="ARBA00023136"/>
    </source>
</evidence>
<feature type="transmembrane region" description="Helical" evidence="10">
    <location>
        <begin position="101"/>
        <end position="119"/>
    </location>
</feature>
<evidence type="ECO:0000256" key="3">
    <source>
        <dbReference type="ARBA" id="ARBA00022606"/>
    </source>
</evidence>
<evidence type="ECO:0000256" key="6">
    <source>
        <dbReference type="ARBA" id="ARBA00022989"/>
    </source>
</evidence>
<feature type="transmembrane region" description="Helical" evidence="10">
    <location>
        <begin position="162"/>
        <end position="181"/>
    </location>
</feature>